<accession>A0AAE1AZF1</accession>
<proteinExistence type="predicted"/>
<evidence type="ECO:0000313" key="1">
    <source>
        <dbReference type="EMBL" id="KAK3796101.1"/>
    </source>
</evidence>
<keyword evidence="2" id="KW-1185">Reference proteome</keyword>
<protein>
    <submittedName>
        <fullName evidence="1">Uncharacterized protein</fullName>
    </submittedName>
</protein>
<name>A0AAE1AZF1_9GAST</name>
<dbReference type="EMBL" id="JAWDGP010000931">
    <property type="protein sequence ID" value="KAK3796101.1"/>
    <property type="molecule type" value="Genomic_DNA"/>
</dbReference>
<dbReference type="Proteomes" id="UP001283361">
    <property type="component" value="Unassembled WGS sequence"/>
</dbReference>
<dbReference type="AlphaFoldDB" id="A0AAE1AZF1"/>
<evidence type="ECO:0000313" key="2">
    <source>
        <dbReference type="Proteomes" id="UP001283361"/>
    </source>
</evidence>
<gene>
    <name evidence="1" type="ORF">RRG08_064887</name>
</gene>
<reference evidence="1" key="1">
    <citation type="journal article" date="2023" name="G3 (Bethesda)">
        <title>A reference genome for the long-term kleptoplast-retaining sea slug Elysia crispata morphotype clarki.</title>
        <authorList>
            <person name="Eastman K.E."/>
            <person name="Pendleton A.L."/>
            <person name="Shaikh M.A."/>
            <person name="Suttiyut T."/>
            <person name="Ogas R."/>
            <person name="Tomko P."/>
            <person name="Gavelis G."/>
            <person name="Widhalm J.R."/>
            <person name="Wisecaver J.H."/>
        </authorList>
    </citation>
    <scope>NUCLEOTIDE SEQUENCE</scope>
    <source>
        <strain evidence="1">ECLA1</strain>
    </source>
</reference>
<comment type="caution">
    <text evidence="1">The sequence shown here is derived from an EMBL/GenBank/DDBJ whole genome shotgun (WGS) entry which is preliminary data.</text>
</comment>
<organism evidence="1 2">
    <name type="scientific">Elysia crispata</name>
    <name type="common">lettuce slug</name>
    <dbReference type="NCBI Taxonomy" id="231223"/>
    <lineage>
        <taxon>Eukaryota</taxon>
        <taxon>Metazoa</taxon>
        <taxon>Spiralia</taxon>
        <taxon>Lophotrochozoa</taxon>
        <taxon>Mollusca</taxon>
        <taxon>Gastropoda</taxon>
        <taxon>Heterobranchia</taxon>
        <taxon>Euthyneura</taxon>
        <taxon>Panpulmonata</taxon>
        <taxon>Sacoglossa</taxon>
        <taxon>Placobranchoidea</taxon>
        <taxon>Plakobranchidae</taxon>
        <taxon>Elysia</taxon>
    </lineage>
</organism>
<sequence length="152" mass="17511">MATGYGRSTFLDRFTVNDKRSEEVRVHLSPHRGSPESLPRIQDLKWSEFTKVPDEDTRLGDSTDPEHSWCPFVVNRTSLFALDTLDEAHDHRLHNARSVIDQIKKNRAFLQAQILKHFFSGDLSTNLRVISNISIDTKSAAGMFYCHFINRH</sequence>